<feature type="compositionally biased region" description="Polar residues" evidence="1">
    <location>
        <begin position="79"/>
        <end position="97"/>
    </location>
</feature>
<sequence length="106" mass="11944">MTDMHRRRPVVCMARCAVCRFRDGEAEVRGKMGESRRSRIEDRTDELLGMLLGTIRAGKYLKYTSQLLGDYKLNPSNPTMGHFPSSTGNTRQTTHLSSFEAGFGLD</sequence>
<dbReference type="Gramene" id="OB11G19740.1">
    <property type="protein sequence ID" value="OB11G19740.1"/>
    <property type="gene ID" value="OB11G19740"/>
</dbReference>
<keyword evidence="3" id="KW-1185">Reference proteome</keyword>
<dbReference type="HOGENOM" id="CLU_2227280_0_0_1"/>
<proteinExistence type="predicted"/>
<accession>J3N838</accession>
<reference evidence="2" key="1">
    <citation type="journal article" date="2013" name="Nat. Commun.">
        <title>Whole-genome sequencing of Oryza brachyantha reveals mechanisms underlying Oryza genome evolution.</title>
        <authorList>
            <person name="Chen J."/>
            <person name="Huang Q."/>
            <person name="Gao D."/>
            <person name="Wang J."/>
            <person name="Lang Y."/>
            <person name="Liu T."/>
            <person name="Li B."/>
            <person name="Bai Z."/>
            <person name="Luis Goicoechea J."/>
            <person name="Liang C."/>
            <person name="Chen C."/>
            <person name="Zhang W."/>
            <person name="Sun S."/>
            <person name="Liao Y."/>
            <person name="Zhang X."/>
            <person name="Yang L."/>
            <person name="Song C."/>
            <person name="Wang M."/>
            <person name="Shi J."/>
            <person name="Liu G."/>
            <person name="Liu J."/>
            <person name="Zhou H."/>
            <person name="Zhou W."/>
            <person name="Yu Q."/>
            <person name="An N."/>
            <person name="Chen Y."/>
            <person name="Cai Q."/>
            <person name="Wang B."/>
            <person name="Liu B."/>
            <person name="Min J."/>
            <person name="Huang Y."/>
            <person name="Wu H."/>
            <person name="Li Z."/>
            <person name="Zhang Y."/>
            <person name="Yin Y."/>
            <person name="Song W."/>
            <person name="Jiang J."/>
            <person name="Jackson S.A."/>
            <person name="Wing R.A."/>
            <person name="Wang J."/>
            <person name="Chen M."/>
        </authorList>
    </citation>
    <scope>NUCLEOTIDE SEQUENCE [LARGE SCALE GENOMIC DNA]</scope>
    <source>
        <strain evidence="2">cv. IRGC 101232</strain>
    </source>
</reference>
<protein>
    <submittedName>
        <fullName evidence="2">Uncharacterized protein</fullName>
    </submittedName>
</protein>
<name>J3N838_ORYBR</name>
<organism evidence="2">
    <name type="scientific">Oryza brachyantha</name>
    <name type="common">malo sina</name>
    <dbReference type="NCBI Taxonomy" id="4533"/>
    <lineage>
        <taxon>Eukaryota</taxon>
        <taxon>Viridiplantae</taxon>
        <taxon>Streptophyta</taxon>
        <taxon>Embryophyta</taxon>
        <taxon>Tracheophyta</taxon>
        <taxon>Spermatophyta</taxon>
        <taxon>Magnoliopsida</taxon>
        <taxon>Liliopsida</taxon>
        <taxon>Poales</taxon>
        <taxon>Poaceae</taxon>
        <taxon>BOP clade</taxon>
        <taxon>Oryzoideae</taxon>
        <taxon>Oryzeae</taxon>
        <taxon>Oryzinae</taxon>
        <taxon>Oryza</taxon>
    </lineage>
</organism>
<feature type="region of interest" description="Disordered" evidence="1">
    <location>
        <begin position="79"/>
        <end position="106"/>
    </location>
</feature>
<evidence type="ECO:0000313" key="2">
    <source>
        <dbReference type="EnsemblPlants" id="OB11G19740.1"/>
    </source>
</evidence>
<reference evidence="2" key="2">
    <citation type="submission" date="2013-04" db="UniProtKB">
        <authorList>
            <consortium name="EnsemblPlants"/>
        </authorList>
    </citation>
    <scope>IDENTIFICATION</scope>
</reference>
<evidence type="ECO:0000313" key="3">
    <source>
        <dbReference type="Proteomes" id="UP000006038"/>
    </source>
</evidence>
<dbReference type="EnsemblPlants" id="OB11G19740.1">
    <property type="protein sequence ID" value="OB11G19740.1"/>
    <property type="gene ID" value="OB11G19740"/>
</dbReference>
<dbReference type="AlphaFoldDB" id="J3N838"/>
<dbReference type="Proteomes" id="UP000006038">
    <property type="component" value="Chromosome 11"/>
</dbReference>
<evidence type="ECO:0000256" key="1">
    <source>
        <dbReference type="SAM" id="MobiDB-lite"/>
    </source>
</evidence>